<dbReference type="AlphaFoldDB" id="A0A4P9XP87"/>
<comment type="similarity">
    <text evidence="2 5">Belongs to the flavin monoamine oxidase family.</text>
</comment>
<feature type="binding site" evidence="4">
    <location>
        <begin position="34"/>
        <end position="35"/>
    </location>
    <ligand>
        <name>FAD</name>
        <dbReference type="ChEBI" id="CHEBI:57692"/>
    </ligand>
</feature>
<dbReference type="Pfam" id="PF01593">
    <property type="entry name" value="Amino_oxidase"/>
    <property type="match status" value="1"/>
</dbReference>
<evidence type="ECO:0000256" key="3">
    <source>
        <dbReference type="ARBA" id="ARBA00023002"/>
    </source>
</evidence>
<dbReference type="InterPro" id="IPR036188">
    <property type="entry name" value="FAD/NAD-bd_sf"/>
</dbReference>
<dbReference type="Gene3D" id="3.90.660.10">
    <property type="match status" value="1"/>
</dbReference>
<accession>A0A4P9XP87</accession>
<proteinExistence type="inferred from homology"/>
<dbReference type="InterPro" id="IPR002937">
    <property type="entry name" value="Amino_oxidase"/>
</dbReference>
<dbReference type="EC" id="1.4.3.-" evidence="5"/>
<dbReference type="InterPro" id="IPR050281">
    <property type="entry name" value="Flavin_monoamine_oxidase"/>
</dbReference>
<sequence length="464" mass="49904">MSQQPRVIVIGSGLAGLAAARELRDNGVVPILLEARDRVGGRVHSISFGEGSVINIGASLLMHGTGSPMSDLAQQADVQLARLADMPFVPGPGEAPMTVEDSDALSTLLEEGFAAIFDHEESGQALGPPLLRWLDKTAAERGLDSELLHCIADYITMYNGDELSKLARRQGFDEPDTGNEAGEAPIGGFVKILSKLAGVETLQSVRLGHVVTHIDYSAPVVRVRTREHGEFLADAALITVPLGVLKASTISFHPPLSPARQLAIQQLGYGRLTMVALEFANAKEPFWPASGTFCLLRKPSLAKTQPEIAHDLINRDSLFFINYQQVTGKPVLVACVQCTEGESLEEKTEEEVANIFGRHLARYFPNAPGTQPTRCTVGRWSQDPFSRGSYSFLGADTNEKNFAVLAAPCAAINGAEHVSSPIAVHPATLFWAGEHTIRDMHGSLDGAVLSGQRAATEVLTRFRV</sequence>
<feature type="domain" description="Amine oxidase" evidence="6">
    <location>
        <begin position="14"/>
        <end position="459"/>
    </location>
</feature>
<evidence type="ECO:0000259" key="6">
    <source>
        <dbReference type="Pfam" id="PF01593"/>
    </source>
</evidence>
<dbReference type="PANTHER" id="PTHR10742">
    <property type="entry name" value="FLAVIN MONOAMINE OXIDASE"/>
    <property type="match status" value="1"/>
</dbReference>
<dbReference type="PRINTS" id="PR00757">
    <property type="entry name" value="AMINEOXDASEF"/>
</dbReference>
<dbReference type="SUPFAM" id="SSF51905">
    <property type="entry name" value="FAD/NAD(P)-binding domain"/>
    <property type="match status" value="1"/>
</dbReference>
<reference evidence="8" key="1">
    <citation type="journal article" date="2018" name="Nat. Microbiol.">
        <title>Leveraging single-cell genomics to expand the fungal tree of life.</title>
        <authorList>
            <person name="Ahrendt S.R."/>
            <person name="Quandt C.A."/>
            <person name="Ciobanu D."/>
            <person name="Clum A."/>
            <person name="Salamov A."/>
            <person name="Andreopoulos B."/>
            <person name="Cheng J.F."/>
            <person name="Woyke T."/>
            <person name="Pelin A."/>
            <person name="Henrissat B."/>
            <person name="Reynolds N.K."/>
            <person name="Benny G.L."/>
            <person name="Smith M.E."/>
            <person name="James T.Y."/>
            <person name="Grigoriev I.V."/>
        </authorList>
    </citation>
    <scope>NUCLEOTIDE SEQUENCE [LARGE SCALE GENOMIC DNA]</scope>
    <source>
        <strain evidence="8">RSA 1356</strain>
    </source>
</reference>
<dbReference type="SUPFAM" id="SSF54373">
    <property type="entry name" value="FAD-linked reductases, C-terminal domain"/>
    <property type="match status" value="1"/>
</dbReference>
<dbReference type="PANTHER" id="PTHR10742:SF386">
    <property type="entry name" value="LYSINE-SPECIFIC HISTONE DEMETHYLASE 1A"/>
    <property type="match status" value="1"/>
</dbReference>
<dbReference type="OrthoDB" id="5046242at2759"/>
<dbReference type="EMBL" id="KZ992671">
    <property type="protein sequence ID" value="RKP07805.1"/>
    <property type="molecule type" value="Genomic_DNA"/>
</dbReference>
<dbReference type="STRING" id="78915.A0A4P9XP87"/>
<dbReference type="GO" id="GO:0003682">
    <property type="term" value="F:chromatin binding"/>
    <property type="evidence" value="ECO:0007669"/>
    <property type="project" value="TreeGrafter"/>
</dbReference>
<dbReference type="Proteomes" id="UP000271241">
    <property type="component" value="Unassembled WGS sequence"/>
</dbReference>
<feature type="binding site" evidence="4">
    <location>
        <position position="211"/>
    </location>
    <ligand>
        <name>FAD</name>
        <dbReference type="ChEBI" id="CHEBI:57692"/>
    </ligand>
</feature>
<evidence type="ECO:0000313" key="8">
    <source>
        <dbReference type="Proteomes" id="UP000271241"/>
    </source>
</evidence>
<dbReference type="GO" id="GO:0006338">
    <property type="term" value="P:chromatin remodeling"/>
    <property type="evidence" value="ECO:0007669"/>
    <property type="project" value="TreeGrafter"/>
</dbReference>
<organism evidence="7 8">
    <name type="scientific">Thamnocephalis sphaerospora</name>
    <dbReference type="NCBI Taxonomy" id="78915"/>
    <lineage>
        <taxon>Eukaryota</taxon>
        <taxon>Fungi</taxon>
        <taxon>Fungi incertae sedis</taxon>
        <taxon>Zoopagomycota</taxon>
        <taxon>Zoopagomycotina</taxon>
        <taxon>Zoopagomycetes</taxon>
        <taxon>Zoopagales</taxon>
        <taxon>Sigmoideomycetaceae</taxon>
        <taxon>Thamnocephalis</taxon>
    </lineage>
</organism>
<keyword evidence="5" id="KW-0274">FAD</keyword>
<evidence type="ECO:0000256" key="2">
    <source>
        <dbReference type="ARBA" id="ARBA00005995"/>
    </source>
</evidence>
<dbReference type="Gene3D" id="3.50.50.60">
    <property type="entry name" value="FAD/NAD(P)-binding domain"/>
    <property type="match status" value="1"/>
</dbReference>
<evidence type="ECO:0000256" key="5">
    <source>
        <dbReference type="RuleBase" id="RU362067"/>
    </source>
</evidence>
<keyword evidence="5" id="KW-0285">Flavoprotein</keyword>
<evidence type="ECO:0000256" key="1">
    <source>
        <dbReference type="ARBA" id="ARBA00001974"/>
    </source>
</evidence>
<keyword evidence="8" id="KW-1185">Reference proteome</keyword>
<comment type="cofactor">
    <cofactor evidence="1 5">
        <name>FAD</name>
        <dbReference type="ChEBI" id="CHEBI:57692"/>
    </cofactor>
</comment>
<dbReference type="GO" id="GO:0050660">
    <property type="term" value="F:flavin adenine dinucleotide binding"/>
    <property type="evidence" value="ECO:0007669"/>
    <property type="project" value="TreeGrafter"/>
</dbReference>
<dbReference type="InterPro" id="IPR001613">
    <property type="entry name" value="Flavin_amine_oxidase"/>
</dbReference>
<dbReference type="GO" id="GO:0016491">
    <property type="term" value="F:oxidoreductase activity"/>
    <property type="evidence" value="ECO:0007669"/>
    <property type="project" value="UniProtKB-KW"/>
</dbReference>
<gene>
    <name evidence="7" type="ORF">THASP1DRAFT_24101</name>
</gene>
<evidence type="ECO:0000313" key="7">
    <source>
        <dbReference type="EMBL" id="RKP07805.1"/>
    </source>
</evidence>
<keyword evidence="3 5" id="KW-0560">Oxidoreductase</keyword>
<evidence type="ECO:0000256" key="4">
    <source>
        <dbReference type="PIRSR" id="PIRSR601613-1"/>
    </source>
</evidence>
<name>A0A4P9XP87_9FUNG</name>
<protein>
    <recommendedName>
        <fullName evidence="5">Amine oxidase</fullName>
        <ecNumber evidence="5">1.4.3.-</ecNumber>
    </recommendedName>
</protein>